<dbReference type="Proteomes" id="UP000250369">
    <property type="component" value="Unassembled WGS sequence"/>
</dbReference>
<evidence type="ECO:0000256" key="1">
    <source>
        <dbReference type="ARBA" id="ARBA00022801"/>
    </source>
</evidence>
<evidence type="ECO:0000313" key="4">
    <source>
        <dbReference type="EMBL" id="RAV14160.1"/>
    </source>
</evidence>
<feature type="domain" description="Alpha galactosidase C-terminal" evidence="3">
    <location>
        <begin position="624"/>
        <end position="684"/>
    </location>
</feature>
<dbReference type="SUPFAM" id="SSF51011">
    <property type="entry name" value="Glycosyl hydrolase domain"/>
    <property type="match status" value="1"/>
</dbReference>
<reference evidence="4 5" key="1">
    <citation type="journal article" date="2009" name="Int. J. Syst. Evol. Microbiol.">
        <title>Paenibacillus contaminans sp. nov., isolated from a contaminated laboratory plate.</title>
        <authorList>
            <person name="Chou J.H."/>
            <person name="Lee J.H."/>
            <person name="Lin M.C."/>
            <person name="Chang P.S."/>
            <person name="Arun A.B."/>
            <person name="Young C.C."/>
            <person name="Chen W.M."/>
        </authorList>
    </citation>
    <scope>NUCLEOTIDE SEQUENCE [LARGE SCALE GENOMIC DNA]</scope>
    <source>
        <strain evidence="4 5">CKOBP-6</strain>
    </source>
</reference>
<dbReference type="Gene3D" id="2.60.40.1180">
    <property type="entry name" value="Golgi alpha-mannosidase II"/>
    <property type="match status" value="1"/>
</dbReference>
<dbReference type="Pfam" id="PF17801">
    <property type="entry name" value="Melibiase_C"/>
    <property type="match status" value="1"/>
</dbReference>
<evidence type="ECO:0000259" key="3">
    <source>
        <dbReference type="Pfam" id="PF17801"/>
    </source>
</evidence>
<dbReference type="Gene3D" id="3.20.20.70">
    <property type="entry name" value="Aldolase class I"/>
    <property type="match status" value="1"/>
</dbReference>
<dbReference type="InterPro" id="IPR017853">
    <property type="entry name" value="GH"/>
</dbReference>
<dbReference type="InterPro" id="IPR013780">
    <property type="entry name" value="Glyco_hydro_b"/>
</dbReference>
<proteinExistence type="predicted"/>
<evidence type="ECO:0000256" key="2">
    <source>
        <dbReference type="ARBA" id="ARBA00023295"/>
    </source>
</evidence>
<dbReference type="InterPro" id="IPR041233">
    <property type="entry name" value="Melibiase_C"/>
</dbReference>
<name>A0A329M330_9BACL</name>
<gene>
    <name evidence="4" type="ORF">DQG23_31820</name>
</gene>
<keyword evidence="1" id="KW-0378">Hydrolase</keyword>
<evidence type="ECO:0000313" key="5">
    <source>
        <dbReference type="Proteomes" id="UP000250369"/>
    </source>
</evidence>
<keyword evidence="5" id="KW-1185">Reference proteome</keyword>
<dbReference type="InterPro" id="IPR013785">
    <property type="entry name" value="Aldolase_TIM"/>
</dbReference>
<dbReference type="EMBL" id="QMFB01000027">
    <property type="protein sequence ID" value="RAV14160.1"/>
    <property type="molecule type" value="Genomic_DNA"/>
</dbReference>
<protein>
    <recommendedName>
        <fullName evidence="3">Alpha galactosidase C-terminal domain-containing protein</fullName>
    </recommendedName>
</protein>
<sequence>MLYPLSNKFGAISFDSVAGIWSWTADQRLVMESFSLVWEVDGSQIRCLEKTNSVEMNQGKDLHGRYSELVADCGASGTGKKFAISFRLYEEECFLTIKARVKNVGKTVIKLGKCHLLHESGNIDLGEKAEETVALCQTAWVLDNYVKKLYSENNCHRSKTVGLLYNRSHKLAFNCSFMTFDRINTEIEYSTSHNKIHVDGYCDFDGYELQPDQEIESETIGCDWSYDPYASLENWAAKVGHYYKPRIAPKPSVGWIGGWTWKDGFTQQTYEELVLENSAAIQTRLEGFDVTNIWVSIGNLKHMLPGNWTAFNKTTFPHDFEWLVSKLAKNGQRLGFWVAPFWIPDKLSPLFEEHKHHLLKRQGEFVKCDSRWRFGKSGDLPPDERVGFYCLDGSHPDTVDFLKRTFEFYQKLGIRYYMIDFLYAGSGSTPGHFLYDEYFDRSKVKGPEVYREALKTIREAAGEDAYILSSTGTTFHNIGCVDAVRVAPDCGEGRPLIKGMNEYPAMYTINTWNLIRTVSTTMANTYFTDRKLYYNDAFNVMTIDKPIPLNEAMITVSMFALSGGPVMLGDDIATIGEERLALIKKALPPYNKMAKPADLFDAVYPDWPKTFNLKVEKGWDEWNVIGVLNTEPTTVKMELPLDKLGLEHGPTYTVFDFWNEMYLGEIKDRLEVEVPPHHIRVFRIARSRPHPWLIGTDMHVTQGGVEIERLEWNPNKRYLSGVCIRPKGETGNLFLKLPKGWKPVQYEGLQTAKVPMDKSLIVLKPLAFRTETLTWRIDFEPEDEAEFHNLLHVGEERVILE</sequence>
<organism evidence="4 5">
    <name type="scientific">Paenibacillus contaminans</name>
    <dbReference type="NCBI Taxonomy" id="450362"/>
    <lineage>
        <taxon>Bacteria</taxon>
        <taxon>Bacillati</taxon>
        <taxon>Bacillota</taxon>
        <taxon>Bacilli</taxon>
        <taxon>Bacillales</taxon>
        <taxon>Paenibacillaceae</taxon>
        <taxon>Paenibacillus</taxon>
    </lineage>
</organism>
<accession>A0A329M330</accession>
<comment type="caution">
    <text evidence="4">The sequence shown here is derived from an EMBL/GenBank/DDBJ whole genome shotgun (WGS) entry which is preliminary data.</text>
</comment>
<keyword evidence="2" id="KW-0326">Glycosidase</keyword>
<dbReference type="AlphaFoldDB" id="A0A329M330"/>
<dbReference type="SUPFAM" id="SSF51445">
    <property type="entry name" value="(Trans)glycosidases"/>
    <property type="match status" value="1"/>
</dbReference>
<dbReference type="GO" id="GO:0016798">
    <property type="term" value="F:hydrolase activity, acting on glycosyl bonds"/>
    <property type="evidence" value="ECO:0007669"/>
    <property type="project" value="UniProtKB-KW"/>
</dbReference>